<protein>
    <submittedName>
        <fullName evidence="1">Uncharacterized protein</fullName>
    </submittedName>
</protein>
<dbReference type="AlphaFoldDB" id="A0A1E1LMG0"/>
<proteinExistence type="predicted"/>
<dbReference type="Proteomes" id="UP000178912">
    <property type="component" value="Unassembled WGS sequence"/>
</dbReference>
<name>A0A1E1LMG0_9HELO</name>
<accession>A0A1E1LMG0</accession>
<sequence>MSCALWYVRIDRLSVEWGPMSDDGDDVYEAIIIMSLRILNTYLPREQRRIVNPSRYFVYTDSREVLDYKCNADQASYEYPGGKSHRRMERGGGWAGGGWFSLMDEVTDPRSSRLQARAEVMSLPACRDSERYSVTYSLFPYSVVSRLTIHALLPRRERVVRLEGGSLLASGNSNTVDPSHHYFRTSRT</sequence>
<keyword evidence="2" id="KW-1185">Reference proteome</keyword>
<organism evidence="1 2">
    <name type="scientific">Rhynchosporium agropyri</name>
    <dbReference type="NCBI Taxonomy" id="914238"/>
    <lineage>
        <taxon>Eukaryota</taxon>
        <taxon>Fungi</taxon>
        <taxon>Dikarya</taxon>
        <taxon>Ascomycota</taxon>
        <taxon>Pezizomycotina</taxon>
        <taxon>Leotiomycetes</taxon>
        <taxon>Helotiales</taxon>
        <taxon>Ploettnerulaceae</taxon>
        <taxon>Rhynchosporium</taxon>
    </lineage>
</organism>
<evidence type="ECO:0000313" key="2">
    <source>
        <dbReference type="Proteomes" id="UP000178912"/>
    </source>
</evidence>
<dbReference type="EMBL" id="FJUX01000144">
    <property type="protein sequence ID" value="CZT11670.1"/>
    <property type="molecule type" value="Genomic_DNA"/>
</dbReference>
<reference evidence="2" key="1">
    <citation type="submission" date="2016-03" db="EMBL/GenBank/DDBJ databases">
        <authorList>
            <person name="Guldener U."/>
        </authorList>
    </citation>
    <scope>NUCLEOTIDE SEQUENCE [LARGE SCALE GENOMIC DNA]</scope>
    <source>
        <strain evidence="2">04CH-RAC-A.6.1</strain>
    </source>
</reference>
<evidence type="ECO:0000313" key="1">
    <source>
        <dbReference type="EMBL" id="CZT11670.1"/>
    </source>
</evidence>
<gene>
    <name evidence="1" type="ORF">RAG0_15756</name>
</gene>